<evidence type="ECO:0000259" key="6">
    <source>
        <dbReference type="Pfam" id="PF04542"/>
    </source>
</evidence>
<dbReference type="InterPro" id="IPR014284">
    <property type="entry name" value="RNA_pol_sigma-70_dom"/>
</dbReference>
<dbReference type="SUPFAM" id="SSF88946">
    <property type="entry name" value="Sigma2 domain of RNA polymerase sigma factors"/>
    <property type="match status" value="1"/>
</dbReference>
<dbReference type="EMBL" id="CP036279">
    <property type="protein sequence ID" value="QDU62590.1"/>
    <property type="molecule type" value="Genomic_DNA"/>
</dbReference>
<feature type="region of interest" description="Disordered" evidence="5">
    <location>
        <begin position="112"/>
        <end position="140"/>
    </location>
</feature>
<accession>A0A518B6I7</accession>
<evidence type="ECO:0000256" key="3">
    <source>
        <dbReference type="ARBA" id="ARBA00023082"/>
    </source>
</evidence>
<protein>
    <submittedName>
        <fullName evidence="8">ECF RNA polymerase sigma factor SigW</fullName>
    </submittedName>
</protein>
<name>A0A518B6I7_9BACT</name>
<keyword evidence="4" id="KW-0804">Transcription</keyword>
<dbReference type="InterPro" id="IPR039425">
    <property type="entry name" value="RNA_pol_sigma-70-like"/>
</dbReference>
<evidence type="ECO:0000256" key="1">
    <source>
        <dbReference type="ARBA" id="ARBA00010641"/>
    </source>
</evidence>
<dbReference type="InterPro" id="IPR007627">
    <property type="entry name" value="RNA_pol_sigma70_r2"/>
</dbReference>
<sequence length="217" mass="25182">MVNSKSIRCVKADDGTTPRQAATDEGLMESYVGGDESCLTELIQRYESELFRYLHRMLGEPNLAEDVFQNTFLQVHLKRHLYEPGRPFRPWLYTIATHQAIDLIRRNKRHRRPSLDQEFERQGRDAENSMLQGLPDEAPEPEARALRRERRHLVRKAVDRLSSHLRQVVVLAYYQGLKYKEVSDILGIPVGTVKSRLHTAISRLGTEWTNMGLDRDT</sequence>
<dbReference type="InterPro" id="IPR013325">
    <property type="entry name" value="RNA_pol_sigma_r2"/>
</dbReference>
<evidence type="ECO:0000256" key="4">
    <source>
        <dbReference type="ARBA" id="ARBA00023163"/>
    </source>
</evidence>
<keyword evidence="2" id="KW-0805">Transcription regulation</keyword>
<proteinExistence type="inferred from homology"/>
<dbReference type="Pfam" id="PF08281">
    <property type="entry name" value="Sigma70_r4_2"/>
    <property type="match status" value="1"/>
</dbReference>
<keyword evidence="3" id="KW-0731">Sigma factor</keyword>
<dbReference type="InterPro" id="IPR036388">
    <property type="entry name" value="WH-like_DNA-bd_sf"/>
</dbReference>
<dbReference type="GO" id="GO:0006352">
    <property type="term" value="P:DNA-templated transcription initiation"/>
    <property type="evidence" value="ECO:0007669"/>
    <property type="project" value="InterPro"/>
</dbReference>
<evidence type="ECO:0000313" key="9">
    <source>
        <dbReference type="Proteomes" id="UP000317093"/>
    </source>
</evidence>
<reference evidence="8 9" key="1">
    <citation type="submission" date="2019-02" db="EMBL/GenBank/DDBJ databases">
        <title>Deep-cultivation of Planctomycetes and their phenomic and genomic characterization uncovers novel biology.</title>
        <authorList>
            <person name="Wiegand S."/>
            <person name="Jogler M."/>
            <person name="Boedeker C."/>
            <person name="Pinto D."/>
            <person name="Vollmers J."/>
            <person name="Rivas-Marin E."/>
            <person name="Kohn T."/>
            <person name="Peeters S.H."/>
            <person name="Heuer A."/>
            <person name="Rast P."/>
            <person name="Oberbeckmann S."/>
            <person name="Bunk B."/>
            <person name="Jeske O."/>
            <person name="Meyerdierks A."/>
            <person name="Storesund J.E."/>
            <person name="Kallscheuer N."/>
            <person name="Luecker S."/>
            <person name="Lage O.M."/>
            <person name="Pohl T."/>
            <person name="Merkel B.J."/>
            <person name="Hornburger P."/>
            <person name="Mueller R.-W."/>
            <person name="Bruemmer F."/>
            <person name="Labrenz M."/>
            <person name="Spormann A.M."/>
            <person name="Op den Camp H."/>
            <person name="Overmann J."/>
            <person name="Amann R."/>
            <person name="Jetten M.S.M."/>
            <person name="Mascher T."/>
            <person name="Medema M.H."/>
            <person name="Devos D.P."/>
            <person name="Kaster A.-K."/>
            <person name="Ovreas L."/>
            <person name="Rohde M."/>
            <person name="Galperin M.Y."/>
            <person name="Jogler C."/>
        </authorList>
    </citation>
    <scope>NUCLEOTIDE SEQUENCE [LARGE SCALE GENOMIC DNA]</scope>
    <source>
        <strain evidence="8 9">Pan216</strain>
    </source>
</reference>
<dbReference type="AlphaFoldDB" id="A0A518B6I7"/>
<feature type="domain" description="RNA polymerase sigma factor 70 region 4 type 2" evidence="7">
    <location>
        <begin position="153"/>
        <end position="204"/>
    </location>
</feature>
<keyword evidence="9" id="KW-1185">Reference proteome</keyword>
<comment type="similarity">
    <text evidence="1">Belongs to the sigma-70 factor family. ECF subfamily.</text>
</comment>
<dbReference type="CDD" id="cd06171">
    <property type="entry name" value="Sigma70_r4"/>
    <property type="match status" value="1"/>
</dbReference>
<dbReference type="Pfam" id="PF04542">
    <property type="entry name" value="Sigma70_r2"/>
    <property type="match status" value="1"/>
</dbReference>
<dbReference type="Proteomes" id="UP000317093">
    <property type="component" value="Chromosome"/>
</dbReference>
<dbReference type="SUPFAM" id="SSF88659">
    <property type="entry name" value="Sigma3 and sigma4 domains of RNA polymerase sigma factors"/>
    <property type="match status" value="1"/>
</dbReference>
<feature type="compositionally biased region" description="Basic and acidic residues" evidence="5">
    <location>
        <begin position="113"/>
        <end position="127"/>
    </location>
</feature>
<feature type="domain" description="RNA polymerase sigma-70 region 2" evidence="6">
    <location>
        <begin position="42"/>
        <end position="109"/>
    </location>
</feature>
<dbReference type="KEGG" id="knv:Pan216_34570"/>
<dbReference type="OrthoDB" id="273082at2"/>
<evidence type="ECO:0000256" key="5">
    <source>
        <dbReference type="SAM" id="MobiDB-lite"/>
    </source>
</evidence>
<dbReference type="PANTHER" id="PTHR43133:SF25">
    <property type="entry name" value="RNA POLYMERASE SIGMA FACTOR RFAY-RELATED"/>
    <property type="match status" value="1"/>
</dbReference>
<gene>
    <name evidence="8" type="primary">sigW_2</name>
    <name evidence="8" type="ORF">Pan216_34570</name>
</gene>
<dbReference type="Gene3D" id="1.10.10.10">
    <property type="entry name" value="Winged helix-like DNA-binding domain superfamily/Winged helix DNA-binding domain"/>
    <property type="match status" value="1"/>
</dbReference>
<organism evidence="8 9">
    <name type="scientific">Kolteria novifilia</name>
    <dbReference type="NCBI Taxonomy" id="2527975"/>
    <lineage>
        <taxon>Bacteria</taxon>
        <taxon>Pseudomonadati</taxon>
        <taxon>Planctomycetota</taxon>
        <taxon>Planctomycetia</taxon>
        <taxon>Kolteriales</taxon>
        <taxon>Kolteriaceae</taxon>
        <taxon>Kolteria</taxon>
    </lineage>
</organism>
<dbReference type="NCBIfam" id="TIGR02937">
    <property type="entry name" value="sigma70-ECF"/>
    <property type="match status" value="1"/>
</dbReference>
<evidence type="ECO:0000313" key="8">
    <source>
        <dbReference type="EMBL" id="QDU62590.1"/>
    </source>
</evidence>
<evidence type="ECO:0000256" key="2">
    <source>
        <dbReference type="ARBA" id="ARBA00023015"/>
    </source>
</evidence>
<dbReference type="GO" id="GO:0003677">
    <property type="term" value="F:DNA binding"/>
    <property type="evidence" value="ECO:0007669"/>
    <property type="project" value="InterPro"/>
</dbReference>
<dbReference type="Gene3D" id="1.10.1740.10">
    <property type="match status" value="1"/>
</dbReference>
<evidence type="ECO:0000259" key="7">
    <source>
        <dbReference type="Pfam" id="PF08281"/>
    </source>
</evidence>
<dbReference type="PANTHER" id="PTHR43133">
    <property type="entry name" value="RNA POLYMERASE ECF-TYPE SIGMA FACTO"/>
    <property type="match status" value="1"/>
</dbReference>
<dbReference type="InterPro" id="IPR013249">
    <property type="entry name" value="RNA_pol_sigma70_r4_t2"/>
</dbReference>
<dbReference type="GO" id="GO:0016987">
    <property type="term" value="F:sigma factor activity"/>
    <property type="evidence" value="ECO:0007669"/>
    <property type="project" value="UniProtKB-KW"/>
</dbReference>
<dbReference type="InterPro" id="IPR013324">
    <property type="entry name" value="RNA_pol_sigma_r3/r4-like"/>
</dbReference>